<evidence type="ECO:0000259" key="2">
    <source>
        <dbReference type="PROSITE" id="PS50887"/>
    </source>
</evidence>
<keyword evidence="4" id="KW-1185">Reference proteome</keyword>
<accession>A0ABV4ICM0</accession>
<dbReference type="InterPro" id="IPR000160">
    <property type="entry name" value="GGDEF_dom"/>
</dbReference>
<dbReference type="SUPFAM" id="SSF55073">
    <property type="entry name" value="Nucleotide cyclase"/>
    <property type="match status" value="1"/>
</dbReference>
<feature type="transmembrane region" description="Helical" evidence="1">
    <location>
        <begin position="275"/>
        <end position="298"/>
    </location>
</feature>
<proteinExistence type="predicted"/>
<dbReference type="SMART" id="SM00267">
    <property type="entry name" value="GGDEF"/>
    <property type="match status" value="1"/>
</dbReference>
<organism evidence="3 4">
    <name type="scientific">Comamonas jiangduensis</name>
    <dbReference type="NCBI Taxonomy" id="1194168"/>
    <lineage>
        <taxon>Bacteria</taxon>
        <taxon>Pseudomonadati</taxon>
        <taxon>Pseudomonadota</taxon>
        <taxon>Betaproteobacteria</taxon>
        <taxon>Burkholderiales</taxon>
        <taxon>Comamonadaceae</taxon>
        <taxon>Comamonas</taxon>
    </lineage>
</organism>
<comment type="caution">
    <text evidence="3">The sequence shown here is derived from an EMBL/GenBank/DDBJ whole genome shotgun (WGS) entry which is preliminary data.</text>
</comment>
<evidence type="ECO:0000313" key="4">
    <source>
        <dbReference type="Proteomes" id="UP001567350"/>
    </source>
</evidence>
<evidence type="ECO:0000313" key="3">
    <source>
        <dbReference type="EMBL" id="MEZ2739577.1"/>
    </source>
</evidence>
<dbReference type="PANTHER" id="PTHR44757:SF2">
    <property type="entry name" value="BIOFILM ARCHITECTURE MAINTENANCE PROTEIN MBAA"/>
    <property type="match status" value="1"/>
</dbReference>
<keyword evidence="3" id="KW-0808">Transferase</keyword>
<protein>
    <submittedName>
        <fullName evidence="3">Diguanylate cyclase domain-containing protein</fullName>
        <ecNumber evidence="3">2.7.7.65</ecNumber>
    </submittedName>
</protein>
<dbReference type="EC" id="2.7.7.65" evidence="3"/>
<keyword evidence="3" id="KW-0548">Nucleotidyltransferase</keyword>
<keyword evidence="1" id="KW-0472">Membrane</keyword>
<dbReference type="CDD" id="cd18773">
    <property type="entry name" value="PDC1_HK_sensor"/>
    <property type="match status" value="1"/>
</dbReference>
<dbReference type="CDD" id="cd01949">
    <property type="entry name" value="GGDEF"/>
    <property type="match status" value="1"/>
</dbReference>
<dbReference type="GO" id="GO:0052621">
    <property type="term" value="F:diguanylate cyclase activity"/>
    <property type="evidence" value="ECO:0007669"/>
    <property type="project" value="UniProtKB-EC"/>
</dbReference>
<dbReference type="NCBIfam" id="TIGR00254">
    <property type="entry name" value="GGDEF"/>
    <property type="match status" value="1"/>
</dbReference>
<keyword evidence="1" id="KW-0812">Transmembrane</keyword>
<keyword evidence="1" id="KW-1133">Transmembrane helix</keyword>
<dbReference type="InterPro" id="IPR043128">
    <property type="entry name" value="Rev_trsase/Diguanyl_cyclase"/>
</dbReference>
<sequence length="640" mass="69135">MTLVAQVVLVLAAMLLCALGLVRVLDARTQERLAAHQTQDADLWARMLTARMETHQRLLTAIAEGMHTSLLDNPAVLDALMQQDGSMLRIFDSLHVALPAGGLTHHGAVGAVTEIDSQGLDGLRRTISEGKPFVTHVPVLDDSQHLQVLLSVPMRREDGQVSGALAAIVKLPLAALMPDTAAPLPNVQYMLIGNDGLVLAHSDAMQRGKNLNDLALGHEKAWLALSNPSAANADTQQWGHFLVSRVGLPLPQWQVVIWRDTSADLLVDQGLPVRVWAALGAAAALLSLLATALLWGWLAPWPGRGGGAQPAAHGQEAAAQEVQKTQAALDYAQRLSLQAGAMAMFEAVPSAMLLEHEGRITLATPQVAVMLGYFGVETAQPTMEQLFDSQAALEVVRHTLVDLGSFEGAVQLRKKDGDVVLVDALAWIPSQLSSATVWRLQLPWRLRSSLPLPDNESAWRDDLTGMPNRDAFMWELQSWVTDSLHSENTGHHLSIGMPTQGCLLFADLDHLGMMNATTSRDMGNKMLRHVGRLIASYTQPVGNVARLGGDEFAVLLPGISLAHAQGVGQALCDAVWRWQPSWGGERHWVSISVGIVAMDALRHTPQQAVRAADMACYEAKRRGRCQVAVGQIAVQPSLET</sequence>
<dbReference type="PROSITE" id="PS50887">
    <property type="entry name" value="GGDEF"/>
    <property type="match status" value="1"/>
</dbReference>
<dbReference type="InterPro" id="IPR052155">
    <property type="entry name" value="Biofilm_reg_signaling"/>
</dbReference>
<name>A0ABV4ICM0_9BURK</name>
<reference evidence="3 4" key="1">
    <citation type="submission" date="2024-08" db="EMBL/GenBank/DDBJ databases">
        <authorList>
            <person name="Feng Z."/>
            <person name="Ronholm J."/>
        </authorList>
    </citation>
    <scope>NUCLEOTIDE SEQUENCE [LARGE SCALE GENOMIC DNA]</scope>
    <source>
        <strain evidence="3 4">4-AB0-8</strain>
    </source>
</reference>
<dbReference type="EMBL" id="JBGJLR010000008">
    <property type="protein sequence ID" value="MEZ2739577.1"/>
    <property type="molecule type" value="Genomic_DNA"/>
</dbReference>
<dbReference type="Proteomes" id="UP001567350">
    <property type="component" value="Unassembled WGS sequence"/>
</dbReference>
<dbReference type="RefSeq" id="WP_370893960.1">
    <property type="nucleotide sequence ID" value="NZ_JBGJLR010000008.1"/>
</dbReference>
<feature type="domain" description="GGDEF" evidence="2">
    <location>
        <begin position="499"/>
        <end position="632"/>
    </location>
</feature>
<dbReference type="PANTHER" id="PTHR44757">
    <property type="entry name" value="DIGUANYLATE CYCLASE DGCP"/>
    <property type="match status" value="1"/>
</dbReference>
<dbReference type="Pfam" id="PF00990">
    <property type="entry name" value="GGDEF"/>
    <property type="match status" value="1"/>
</dbReference>
<evidence type="ECO:0000256" key="1">
    <source>
        <dbReference type="SAM" id="Phobius"/>
    </source>
</evidence>
<dbReference type="InterPro" id="IPR029787">
    <property type="entry name" value="Nucleotide_cyclase"/>
</dbReference>
<dbReference type="Gene3D" id="3.30.70.270">
    <property type="match status" value="1"/>
</dbReference>
<gene>
    <name evidence="3" type="ORF">ACBP88_08930</name>
</gene>